<feature type="compositionally biased region" description="Polar residues" evidence="1">
    <location>
        <begin position="75"/>
        <end position="91"/>
    </location>
</feature>
<feature type="region of interest" description="Disordered" evidence="1">
    <location>
        <begin position="233"/>
        <end position="270"/>
    </location>
</feature>
<name>A0A6B0VAQ7_IXORI</name>
<evidence type="ECO:0000256" key="1">
    <source>
        <dbReference type="SAM" id="MobiDB-lite"/>
    </source>
</evidence>
<feature type="chain" id="PRO_5025392838" evidence="2">
    <location>
        <begin position="20"/>
        <end position="365"/>
    </location>
</feature>
<feature type="signal peptide" evidence="2">
    <location>
        <begin position="1"/>
        <end position="19"/>
    </location>
</feature>
<evidence type="ECO:0000256" key="2">
    <source>
        <dbReference type="SAM" id="SignalP"/>
    </source>
</evidence>
<organism evidence="3">
    <name type="scientific">Ixodes ricinus</name>
    <name type="common">Common tick</name>
    <name type="synonym">Acarus ricinus</name>
    <dbReference type="NCBI Taxonomy" id="34613"/>
    <lineage>
        <taxon>Eukaryota</taxon>
        <taxon>Metazoa</taxon>
        <taxon>Ecdysozoa</taxon>
        <taxon>Arthropoda</taxon>
        <taxon>Chelicerata</taxon>
        <taxon>Arachnida</taxon>
        <taxon>Acari</taxon>
        <taxon>Parasitiformes</taxon>
        <taxon>Ixodida</taxon>
        <taxon>Ixodoidea</taxon>
        <taxon>Ixodidae</taxon>
        <taxon>Ixodinae</taxon>
        <taxon>Ixodes</taxon>
    </lineage>
</organism>
<keyword evidence="2" id="KW-0732">Signal</keyword>
<feature type="region of interest" description="Disordered" evidence="1">
    <location>
        <begin position="62"/>
        <end position="92"/>
    </location>
</feature>
<dbReference type="AlphaFoldDB" id="A0A6B0VAQ7"/>
<feature type="region of interest" description="Disordered" evidence="1">
    <location>
        <begin position="295"/>
        <end position="365"/>
    </location>
</feature>
<evidence type="ECO:0000313" key="3">
    <source>
        <dbReference type="EMBL" id="MXU98796.1"/>
    </source>
</evidence>
<feature type="compositionally biased region" description="Basic residues" evidence="1">
    <location>
        <begin position="316"/>
        <end position="329"/>
    </location>
</feature>
<accession>A0A6B0VAQ7</accession>
<reference evidence="3" key="1">
    <citation type="submission" date="2019-12" db="EMBL/GenBank/DDBJ databases">
        <title>An insight into the sialome of adult female Ixodes ricinus ticks feeding for 6 days.</title>
        <authorList>
            <person name="Perner J."/>
            <person name="Ribeiro J.M.C."/>
        </authorList>
    </citation>
    <scope>NUCLEOTIDE SEQUENCE</scope>
    <source>
        <strain evidence="3">Semi-engorged</strain>
        <tissue evidence="3">Salivary glands</tissue>
    </source>
</reference>
<dbReference type="EMBL" id="GIFC01016713">
    <property type="protein sequence ID" value="MXU98796.1"/>
    <property type="molecule type" value="Transcribed_RNA"/>
</dbReference>
<proteinExistence type="predicted"/>
<protein>
    <submittedName>
        <fullName evidence="3">Putative secreted protein</fullName>
    </submittedName>
</protein>
<feature type="compositionally biased region" description="Basic residues" evidence="1">
    <location>
        <begin position="295"/>
        <end position="304"/>
    </location>
</feature>
<sequence length="365" mass="41019">MMVSMAMAVLPVCLSPMMSSRWPRPMGTRLSTALMPVSMGSFTEIRGMMPGALTPTRALPLHATGPLPSMGLPRASTTRPRSSGPTGTSTIAPVRLTMSPSLMSLSLPKTTIPTLSGSRLSAMPLRPLENSTISSAWMFFRPYTRAIPSPMERTRPVSSRLEVVVWPRMRSSKMDETSAEPAPAYRRFEVDRERTATELTPMHLVGYLVTVRAICLARAPVILAETKAPRRHCSRFSAPGKHRDGLRFSQNHGRPSQADRPHGHQVPNQMHWGKFGRRALPIHLEPPVRRRRLGRGFVHLRRTHPRPDHDFQPRGNRPRPLHRRRYRPRVRPEEHPGRGDGGILQRPQGHGAQPRARQCGYRGLR</sequence>